<evidence type="ECO:0000313" key="9">
    <source>
        <dbReference type="Proteomes" id="UP000824782"/>
    </source>
</evidence>
<accession>A0AAV7CL43</accession>
<keyword evidence="3 7" id="KW-0812">Transmembrane</keyword>
<evidence type="ECO:0000256" key="5">
    <source>
        <dbReference type="ARBA" id="ARBA00023136"/>
    </source>
</evidence>
<dbReference type="Pfam" id="PF02535">
    <property type="entry name" value="Zip"/>
    <property type="match status" value="1"/>
</dbReference>
<feature type="region of interest" description="Disordered" evidence="6">
    <location>
        <begin position="148"/>
        <end position="203"/>
    </location>
</feature>
<dbReference type="Proteomes" id="UP000824782">
    <property type="component" value="Unassembled WGS sequence"/>
</dbReference>
<evidence type="ECO:0008006" key="10">
    <source>
        <dbReference type="Google" id="ProtNLM"/>
    </source>
</evidence>
<evidence type="ECO:0000256" key="3">
    <source>
        <dbReference type="ARBA" id="ARBA00022692"/>
    </source>
</evidence>
<dbReference type="GO" id="GO:0030003">
    <property type="term" value="P:intracellular monoatomic cation homeostasis"/>
    <property type="evidence" value="ECO:0007669"/>
    <property type="project" value="TreeGrafter"/>
</dbReference>
<evidence type="ECO:0000256" key="1">
    <source>
        <dbReference type="ARBA" id="ARBA00004141"/>
    </source>
</evidence>
<feature type="region of interest" description="Disordered" evidence="6">
    <location>
        <begin position="446"/>
        <end position="472"/>
    </location>
</feature>
<dbReference type="InterPro" id="IPR003689">
    <property type="entry name" value="ZIP"/>
</dbReference>
<evidence type="ECO:0000256" key="7">
    <source>
        <dbReference type="SAM" id="Phobius"/>
    </source>
</evidence>
<comment type="subcellular location">
    <subcellularLocation>
        <location evidence="1">Membrane</location>
        <topology evidence="1">Multi-pass membrane protein</topology>
    </subcellularLocation>
</comment>
<feature type="transmembrane region" description="Helical" evidence="7">
    <location>
        <begin position="331"/>
        <end position="354"/>
    </location>
</feature>
<keyword evidence="4 7" id="KW-1133">Transmembrane helix</keyword>
<dbReference type="PANTHER" id="PTHR12191">
    <property type="entry name" value="SOLUTE CARRIER FAMILY 39"/>
    <property type="match status" value="1"/>
</dbReference>
<dbReference type="GO" id="GO:0140410">
    <property type="term" value="F:monoatomic cation:bicarbonate symporter activity"/>
    <property type="evidence" value="ECO:0007669"/>
    <property type="project" value="TreeGrafter"/>
</dbReference>
<dbReference type="EMBL" id="WNYA01000002">
    <property type="protein sequence ID" value="KAG8585785.1"/>
    <property type="molecule type" value="Genomic_DNA"/>
</dbReference>
<name>A0AAV7CL43_ENGPU</name>
<reference evidence="8" key="1">
    <citation type="thesis" date="2020" institute="ProQuest LLC" country="789 East Eisenhower Parkway, Ann Arbor, MI, USA">
        <title>Comparative Genomics and Chromosome Evolution.</title>
        <authorList>
            <person name="Mudd A.B."/>
        </authorList>
    </citation>
    <scope>NUCLEOTIDE SEQUENCE</scope>
    <source>
        <strain evidence="8">237g6f4</strain>
        <tissue evidence="8">Blood</tissue>
    </source>
</reference>
<organism evidence="8 9">
    <name type="scientific">Engystomops pustulosus</name>
    <name type="common">Tungara frog</name>
    <name type="synonym">Physalaemus pustulosus</name>
    <dbReference type="NCBI Taxonomy" id="76066"/>
    <lineage>
        <taxon>Eukaryota</taxon>
        <taxon>Metazoa</taxon>
        <taxon>Chordata</taxon>
        <taxon>Craniata</taxon>
        <taxon>Vertebrata</taxon>
        <taxon>Euteleostomi</taxon>
        <taxon>Amphibia</taxon>
        <taxon>Batrachia</taxon>
        <taxon>Anura</taxon>
        <taxon>Neobatrachia</taxon>
        <taxon>Hyloidea</taxon>
        <taxon>Leptodactylidae</taxon>
        <taxon>Leiuperinae</taxon>
        <taxon>Engystomops</taxon>
    </lineage>
</organism>
<dbReference type="GO" id="GO:0005385">
    <property type="term" value="F:zinc ion transmembrane transporter activity"/>
    <property type="evidence" value="ECO:0007669"/>
    <property type="project" value="TreeGrafter"/>
</dbReference>
<keyword evidence="9" id="KW-1185">Reference proteome</keyword>
<comment type="similarity">
    <text evidence="2">Belongs to the ZIP transporter (TC 2.A.5) family.</text>
</comment>
<evidence type="ECO:0000256" key="4">
    <source>
        <dbReference type="ARBA" id="ARBA00022989"/>
    </source>
</evidence>
<feature type="transmembrane region" description="Helical" evidence="7">
    <location>
        <begin position="299"/>
        <end position="324"/>
    </location>
</feature>
<keyword evidence="5 7" id="KW-0472">Membrane</keyword>
<comment type="caution">
    <text evidence="8">The sequence shown here is derived from an EMBL/GenBank/DDBJ whole genome shotgun (WGS) entry which is preliminary data.</text>
</comment>
<feature type="transmembrane region" description="Helical" evidence="7">
    <location>
        <begin position="541"/>
        <end position="563"/>
    </location>
</feature>
<evidence type="ECO:0000256" key="2">
    <source>
        <dbReference type="ARBA" id="ARBA00006939"/>
    </source>
</evidence>
<dbReference type="InterPro" id="IPR050799">
    <property type="entry name" value="ZIP_Transporter"/>
</dbReference>
<feature type="transmembrane region" description="Helical" evidence="7">
    <location>
        <begin position="374"/>
        <end position="398"/>
    </location>
</feature>
<feature type="transmembrane region" description="Helical" evidence="7">
    <location>
        <begin position="607"/>
        <end position="627"/>
    </location>
</feature>
<proteinExistence type="inferred from homology"/>
<gene>
    <name evidence="8" type="ORF">GDO81_005149</name>
</gene>
<evidence type="ECO:0000256" key="6">
    <source>
        <dbReference type="SAM" id="MobiDB-lite"/>
    </source>
</evidence>
<dbReference type="AlphaFoldDB" id="A0AAV7CL43"/>
<dbReference type="GO" id="GO:0071578">
    <property type="term" value="P:zinc ion import across plasma membrane"/>
    <property type="evidence" value="ECO:0007669"/>
    <property type="project" value="TreeGrafter"/>
</dbReference>
<protein>
    <recommendedName>
        <fullName evidence="10">Solute carrier family 39 member 5</fullName>
    </recommendedName>
</protein>
<feature type="transmembrane region" description="Helical" evidence="7">
    <location>
        <begin position="569"/>
        <end position="586"/>
    </location>
</feature>
<dbReference type="GO" id="GO:0005886">
    <property type="term" value="C:plasma membrane"/>
    <property type="evidence" value="ECO:0007669"/>
    <property type="project" value="TreeGrafter"/>
</dbReference>
<dbReference type="PANTHER" id="PTHR12191:SF17">
    <property type="entry name" value="ZINC TRANSPORTER ZIP5"/>
    <property type="match status" value="1"/>
</dbReference>
<evidence type="ECO:0000313" key="8">
    <source>
        <dbReference type="EMBL" id="KAG8585785.1"/>
    </source>
</evidence>
<feature type="compositionally biased region" description="Low complexity" evidence="6">
    <location>
        <begin position="170"/>
        <end position="185"/>
    </location>
</feature>
<sequence>MCRGSGWMRSCCSPHDGFQHKRKMQLHKIGLLLLSLFISCSLFACLDGETFKNVTSSGNQPTDKDLWVQRTEFTQNGSHLEEAEKEQGYYLQQLFNLYGENDSLTYEGLTLLLKNLGLGKVQVIQIQHRDLGHDHVSHLDILDVQENKHKHVHSTSEHLPAPSGPEESKNINSQNGSSGISQKSNGAHHITKDPGPGKSTVHDGKRVTVNHLQEWPPRDILQRLLHLHHSENTHLHEDCLNVTQLLLNFGLSRVSEITPQQFTLLCPALLYQIDSRVCIHHSDQLSPQSTNSQQPLLKVLGWGALAVTVISAPSLLAVAFVPLLRRPVFRYLLRFLVALAVGTLCGDALLHLLPHAQEDPSEDTHHNGSHSLDPVLKGLCVLGGIYFLFLIENLMGLLRHRRKRKKKRLQNKKTTQDEGCTTVLWDLGHPVGPEFCDARRTGDICEQSPEAQAEVPESRGQTAHSHHGHSHSGGSIAEYVWMVLLGDGIHNFTDGLAIGAAFSASFSGGLSTTVAVFCHELPHELGDFAVLLQTGVQMRRVLFFSLISAILSYLGMVVGSVVSQSSNQVTPWIFAATAGIFLYVALVDMLPQMLHREPTDLGQGKDCVLHSIGFLLGCGIMLCIALFQDQMVFLHL</sequence>